<dbReference type="GO" id="GO:0008428">
    <property type="term" value="F:ribonuclease inhibitor activity"/>
    <property type="evidence" value="ECO:0007669"/>
    <property type="project" value="EnsemblFungi"/>
</dbReference>
<organism evidence="2 3">
    <name type="scientific">Naumovozyma dairenensis (strain ATCC 10597 / BCRC 20456 / CBS 421 / NBRC 0211 / NRRL Y-12639)</name>
    <name type="common">Saccharomyces dairenensis</name>
    <dbReference type="NCBI Taxonomy" id="1071378"/>
    <lineage>
        <taxon>Eukaryota</taxon>
        <taxon>Fungi</taxon>
        <taxon>Dikarya</taxon>
        <taxon>Ascomycota</taxon>
        <taxon>Saccharomycotina</taxon>
        <taxon>Saccharomycetes</taxon>
        <taxon>Saccharomycetales</taxon>
        <taxon>Saccharomycetaceae</taxon>
        <taxon>Naumovozyma</taxon>
    </lineage>
</organism>
<accession>G0WED8</accession>
<dbReference type="HOGENOM" id="CLU_020873_1_0_1"/>
<dbReference type="InterPro" id="IPR035979">
    <property type="entry name" value="RBD_domain_sf"/>
</dbReference>
<gene>
    <name evidence="2" type="primary">NDAI0G03720</name>
    <name evidence="2" type="ordered locus">NDAI_0G03720</name>
</gene>
<keyword evidence="3" id="KW-1185">Reference proteome</keyword>
<protein>
    <recommendedName>
        <fullName evidence="4">RRM domain-containing protein</fullName>
    </recommendedName>
</protein>
<dbReference type="OrthoDB" id="21643at2759"/>
<dbReference type="GO" id="GO:0000463">
    <property type="term" value="P:maturation of LSU-rRNA from tricistronic rRNA transcript (SSU-rRNA, 5.8S rRNA, LSU-rRNA)"/>
    <property type="evidence" value="ECO:0007669"/>
    <property type="project" value="EnsemblFungi"/>
</dbReference>
<dbReference type="STRING" id="1071378.G0WED8"/>
<feature type="region of interest" description="Disordered" evidence="1">
    <location>
        <begin position="272"/>
        <end position="338"/>
    </location>
</feature>
<evidence type="ECO:0000313" key="2">
    <source>
        <dbReference type="EMBL" id="CCD26149.2"/>
    </source>
</evidence>
<dbReference type="EMBL" id="HE580273">
    <property type="protein sequence ID" value="CCD26149.2"/>
    <property type="molecule type" value="Genomic_DNA"/>
</dbReference>
<dbReference type="SUPFAM" id="SSF54928">
    <property type="entry name" value="RNA-binding domain, RBD"/>
    <property type="match status" value="1"/>
</dbReference>
<feature type="compositionally biased region" description="Polar residues" evidence="1">
    <location>
        <begin position="289"/>
        <end position="301"/>
    </location>
</feature>
<dbReference type="AlphaFoldDB" id="G0WED8"/>
<feature type="compositionally biased region" description="Acidic residues" evidence="1">
    <location>
        <begin position="276"/>
        <end position="286"/>
    </location>
</feature>
<dbReference type="eggNOG" id="ENOG502QQ4K">
    <property type="taxonomic scope" value="Eukaryota"/>
</dbReference>
<proteinExistence type="predicted"/>
<dbReference type="GO" id="GO:0005730">
    <property type="term" value="C:nucleolus"/>
    <property type="evidence" value="ECO:0007669"/>
    <property type="project" value="EnsemblFungi"/>
</dbReference>
<dbReference type="OMA" id="TKLWGYE"/>
<feature type="compositionally biased region" description="Acidic residues" evidence="1">
    <location>
        <begin position="321"/>
        <end position="338"/>
    </location>
</feature>
<name>G0WED8_NAUDC</name>
<dbReference type="Proteomes" id="UP000000689">
    <property type="component" value="Chromosome 7"/>
</dbReference>
<dbReference type="KEGG" id="ndi:NDAI_0G03720"/>
<feature type="compositionally biased region" description="Basic and acidic residues" evidence="1">
    <location>
        <begin position="302"/>
        <end position="317"/>
    </location>
</feature>
<dbReference type="GeneID" id="11495649"/>
<reference evidence="2 3" key="1">
    <citation type="journal article" date="2011" name="Proc. Natl. Acad. Sci. U.S.A.">
        <title>Evolutionary erosion of yeast sex chromosomes by mating-type switching accidents.</title>
        <authorList>
            <person name="Gordon J.L."/>
            <person name="Armisen D."/>
            <person name="Proux-Wera E."/>
            <person name="Oheigeartaigh S.S."/>
            <person name="Byrne K.P."/>
            <person name="Wolfe K.H."/>
        </authorList>
    </citation>
    <scope>NUCLEOTIDE SEQUENCE [LARGE SCALE GENOMIC DNA]</scope>
    <source>
        <strain evidence="3">ATCC 10597 / BCRC 20456 / CBS 421 / NBRC 0211 / NRRL Y-12639</strain>
    </source>
</reference>
<feature type="region of interest" description="Disordered" evidence="1">
    <location>
        <begin position="231"/>
        <end position="255"/>
    </location>
</feature>
<feature type="compositionally biased region" description="Acidic residues" evidence="1">
    <location>
        <begin position="240"/>
        <end position="249"/>
    </location>
</feature>
<evidence type="ECO:0000313" key="3">
    <source>
        <dbReference type="Proteomes" id="UP000000689"/>
    </source>
</evidence>
<sequence>MTNITTTPTPVRVFVGNIFHDFDSCLNDLYKRFGTFGSCLDPHFEKHGTFAYLNMSFDPTKNDKGFEFLKRSLNNVKFKGNVLKIDMAKPNWEETWKLRHESDIKENVKKEKFNAKQDWKHYKKLENISLSLKDHQELMKGRMRKTPRKKSELRKITFRINVNGSLKVYKCYKTKLWGYERNKDLRDLVVKFVGNKWKNGFDHIVDKLDYSRSNKNFQSRVIEFKTKSNTGSISLGMENDSGDEDMSEEEKEKNNEVLSKVLQDFDFDKPMKISLDDDDVDDEDEEMRGQQNKNYDTNYNNREIREDRDVQQRHTQVETESITENEGEEEGEQEEEEEFIPTFGATTTSVEQPASVVEGTISNTKTLRNLFAPDESQSTTSFKLIEENDEDIDHERDEEMKRKQQQERDEYMATHVPVVDTPINTNELKENKNFLFFPHHDSPFLVGQTQLTKIIANSIPSEKVGEDNKDTINNGNNNNNPLYNWEDEFWGNRGVWMKEMKNRKRDALRQLRKRRNHNNDRQGNGLLI</sequence>
<evidence type="ECO:0008006" key="4">
    <source>
        <dbReference type="Google" id="ProtNLM"/>
    </source>
</evidence>
<dbReference type="GO" id="GO:0003676">
    <property type="term" value="F:nucleic acid binding"/>
    <property type="evidence" value="ECO:0007669"/>
    <property type="project" value="InterPro"/>
</dbReference>
<feature type="region of interest" description="Disordered" evidence="1">
    <location>
        <begin position="509"/>
        <end position="528"/>
    </location>
</feature>
<dbReference type="RefSeq" id="XP_003671392.2">
    <property type="nucleotide sequence ID" value="XM_003671344.2"/>
</dbReference>
<evidence type="ECO:0000256" key="1">
    <source>
        <dbReference type="SAM" id="MobiDB-lite"/>
    </source>
</evidence>